<dbReference type="CDD" id="cd00082">
    <property type="entry name" value="HisKA"/>
    <property type="match status" value="1"/>
</dbReference>
<dbReference type="InterPro" id="IPR004358">
    <property type="entry name" value="Sig_transdc_His_kin-like_C"/>
</dbReference>
<evidence type="ECO:0000256" key="3">
    <source>
        <dbReference type="ARBA" id="ARBA00022553"/>
    </source>
</evidence>
<feature type="domain" description="Response regulatory" evidence="6">
    <location>
        <begin position="5"/>
        <end position="119"/>
    </location>
</feature>
<dbReference type="InterPro" id="IPR003661">
    <property type="entry name" value="HisK_dim/P_dom"/>
</dbReference>
<dbReference type="SUPFAM" id="SSF52172">
    <property type="entry name" value="CheY-like"/>
    <property type="match status" value="1"/>
</dbReference>
<feature type="modified residue" description="4-aspartylphosphate" evidence="4">
    <location>
        <position position="54"/>
    </location>
</feature>
<dbReference type="Gene3D" id="3.30.565.10">
    <property type="entry name" value="Histidine kinase-like ATPase, C-terminal domain"/>
    <property type="match status" value="1"/>
</dbReference>
<dbReference type="InterPro" id="IPR000014">
    <property type="entry name" value="PAS"/>
</dbReference>
<organism evidence="7">
    <name type="scientific">uncultured Desulfobacterium sp</name>
    <dbReference type="NCBI Taxonomy" id="201089"/>
    <lineage>
        <taxon>Bacteria</taxon>
        <taxon>Pseudomonadati</taxon>
        <taxon>Thermodesulfobacteriota</taxon>
        <taxon>Desulfobacteria</taxon>
        <taxon>Desulfobacterales</taxon>
        <taxon>Desulfobacteriaceae</taxon>
        <taxon>Desulfobacterium</taxon>
        <taxon>environmental samples</taxon>
    </lineage>
</organism>
<sequence length="488" mass="54723">MIDYTILLINEDEDIYKVLSVSLDDIGYKFVVAENMDTAFDLICKNKPNIVIADLKMSDTKRVEIINKMKKQAPDIEFLIIVEHSDVQAAIAGLKNIASDFLIKPVNKELLIITLKRAVELVRLRENLKFYNDNEIMCDVLINQMIHEEVIKIAPDYKIQDINNAMLNKLGIKREDAIGKFCYEITHHRNIPCSGVEHPCPLVESIANRKSSQATHIHLDKERNEIYCLISCYPLIENEKVTGVIELSRDVTRDVKMQKSMLQQDKLASIGRLAAGVAHEINNPLTTILTTAMLIQEDLEKDNPIYQELDIVSSETLRCRKIVTSLLNFARQSKPEKKQYDICEIMEECALLTRKQAAFKNITIHFSCVDSIPKLFFDKGQIEQAVINLILNATDAVDPGGSITLSVSLNPKKDQVIIKVADTGKGIPFELIDKIFDPFFSTKDDGTGLGLSITSGIIEQHGGAIYVSSKPGYGTTFTIVLPAGLKEK</sequence>
<dbReference type="Pfam" id="PF00512">
    <property type="entry name" value="HisKA"/>
    <property type="match status" value="1"/>
</dbReference>
<reference evidence="7" key="1">
    <citation type="journal article" date="2011" name="Environ. Microbiol.">
        <title>Genomic insights into the metabolic potential of the polycyclic aromatic hydrocarbon degrading sulfate-reducing Deltaproteobacterium N47.</title>
        <authorList>
            <person name="Bergmann F."/>
            <person name="Selesi D."/>
            <person name="Weinmaier T."/>
            <person name="Tischler P."/>
            <person name="Rattei T."/>
            <person name="Meckenstock R.U."/>
        </authorList>
    </citation>
    <scope>NUCLEOTIDE SEQUENCE</scope>
</reference>
<dbReference type="SUPFAM" id="SSF55874">
    <property type="entry name" value="ATPase domain of HSP90 chaperone/DNA topoisomerase II/histidine kinase"/>
    <property type="match status" value="1"/>
</dbReference>
<dbReference type="GO" id="GO:0000155">
    <property type="term" value="F:phosphorelay sensor kinase activity"/>
    <property type="evidence" value="ECO:0007669"/>
    <property type="project" value="InterPro"/>
</dbReference>
<dbReference type="Gene3D" id="3.30.450.20">
    <property type="entry name" value="PAS domain"/>
    <property type="match status" value="1"/>
</dbReference>
<feature type="domain" description="Histidine kinase" evidence="5">
    <location>
        <begin position="276"/>
        <end position="485"/>
    </location>
</feature>
<dbReference type="InterPro" id="IPR001789">
    <property type="entry name" value="Sig_transdc_resp-reg_receiver"/>
</dbReference>
<evidence type="ECO:0000256" key="2">
    <source>
        <dbReference type="ARBA" id="ARBA00012438"/>
    </source>
</evidence>
<dbReference type="PRINTS" id="PR00344">
    <property type="entry name" value="BCTRLSENSOR"/>
</dbReference>
<dbReference type="PANTHER" id="PTHR43065">
    <property type="entry name" value="SENSOR HISTIDINE KINASE"/>
    <property type="match status" value="1"/>
</dbReference>
<comment type="catalytic activity">
    <reaction evidence="1">
        <text>ATP + protein L-histidine = ADP + protein N-phospho-L-histidine.</text>
        <dbReference type="EC" id="2.7.13.3"/>
    </reaction>
</comment>
<dbReference type="PROSITE" id="PS50110">
    <property type="entry name" value="RESPONSE_REGULATORY"/>
    <property type="match status" value="1"/>
</dbReference>
<dbReference type="CDD" id="cd00130">
    <property type="entry name" value="PAS"/>
    <property type="match status" value="1"/>
</dbReference>
<dbReference type="InterPro" id="IPR003594">
    <property type="entry name" value="HATPase_dom"/>
</dbReference>
<dbReference type="PROSITE" id="PS50109">
    <property type="entry name" value="HIS_KIN"/>
    <property type="match status" value="1"/>
</dbReference>
<proteinExistence type="predicted"/>
<accession>E1Y9N7</accession>
<dbReference type="SMART" id="SM00388">
    <property type="entry name" value="HisKA"/>
    <property type="match status" value="1"/>
</dbReference>
<keyword evidence="3 4" id="KW-0597">Phosphoprotein</keyword>
<evidence type="ECO:0000256" key="1">
    <source>
        <dbReference type="ARBA" id="ARBA00000085"/>
    </source>
</evidence>
<dbReference type="Gene3D" id="3.40.50.2300">
    <property type="match status" value="1"/>
</dbReference>
<evidence type="ECO:0000259" key="5">
    <source>
        <dbReference type="PROSITE" id="PS50109"/>
    </source>
</evidence>
<dbReference type="SUPFAM" id="SSF47384">
    <property type="entry name" value="Homodimeric domain of signal transducing histidine kinase"/>
    <property type="match status" value="1"/>
</dbReference>
<dbReference type="SMART" id="SM00387">
    <property type="entry name" value="HATPase_c"/>
    <property type="match status" value="1"/>
</dbReference>
<dbReference type="Pfam" id="PF02518">
    <property type="entry name" value="HATPase_c"/>
    <property type="match status" value="1"/>
</dbReference>
<dbReference type="Pfam" id="PF13426">
    <property type="entry name" value="PAS_9"/>
    <property type="match status" value="1"/>
</dbReference>
<dbReference type="Pfam" id="PF00072">
    <property type="entry name" value="Response_reg"/>
    <property type="match status" value="1"/>
</dbReference>
<dbReference type="InterPro" id="IPR005467">
    <property type="entry name" value="His_kinase_dom"/>
</dbReference>
<dbReference type="InterPro" id="IPR035965">
    <property type="entry name" value="PAS-like_dom_sf"/>
</dbReference>
<dbReference type="SMART" id="SM00448">
    <property type="entry name" value="REC"/>
    <property type="match status" value="1"/>
</dbReference>
<name>E1Y9N7_9BACT</name>
<evidence type="ECO:0000259" key="6">
    <source>
        <dbReference type="PROSITE" id="PS50110"/>
    </source>
</evidence>
<dbReference type="PANTHER" id="PTHR43065:SF42">
    <property type="entry name" value="TWO-COMPONENT SENSOR PPRA"/>
    <property type="match status" value="1"/>
</dbReference>
<dbReference type="Gene3D" id="1.10.287.130">
    <property type="match status" value="1"/>
</dbReference>
<dbReference type="InterPro" id="IPR036890">
    <property type="entry name" value="HATPase_C_sf"/>
</dbReference>
<gene>
    <name evidence="7" type="ORF">N47_I07010</name>
</gene>
<evidence type="ECO:0000256" key="4">
    <source>
        <dbReference type="PROSITE-ProRule" id="PRU00169"/>
    </source>
</evidence>
<dbReference type="InterPro" id="IPR011006">
    <property type="entry name" value="CheY-like_superfamily"/>
</dbReference>
<protein>
    <recommendedName>
        <fullName evidence="2">histidine kinase</fullName>
        <ecNumber evidence="2">2.7.13.3</ecNumber>
    </recommendedName>
</protein>
<dbReference type="EC" id="2.7.13.3" evidence="2"/>
<dbReference type="EMBL" id="FR695865">
    <property type="protein sequence ID" value="CBX27281.1"/>
    <property type="molecule type" value="Genomic_DNA"/>
</dbReference>
<dbReference type="SUPFAM" id="SSF55785">
    <property type="entry name" value="PYP-like sensor domain (PAS domain)"/>
    <property type="match status" value="1"/>
</dbReference>
<dbReference type="InterPro" id="IPR036097">
    <property type="entry name" value="HisK_dim/P_sf"/>
</dbReference>
<dbReference type="AlphaFoldDB" id="E1Y9N7"/>
<evidence type="ECO:0000313" key="7">
    <source>
        <dbReference type="EMBL" id="CBX27281.1"/>
    </source>
</evidence>